<accession>A0AAW2Z1C5</accession>
<dbReference type="SUPFAM" id="SSF159501">
    <property type="entry name" value="EreA/ChaN-like"/>
    <property type="match status" value="1"/>
</dbReference>
<proteinExistence type="predicted"/>
<feature type="domain" description="Haem-binding uptake Tiki superfamily ChaN" evidence="1">
    <location>
        <begin position="33"/>
        <end position="238"/>
    </location>
</feature>
<reference evidence="2 3" key="1">
    <citation type="submission" date="2024-03" db="EMBL/GenBank/DDBJ databases">
        <title>The Acrasis kona genome and developmental transcriptomes reveal deep origins of eukaryotic multicellular pathways.</title>
        <authorList>
            <person name="Sheikh S."/>
            <person name="Fu C.-J."/>
            <person name="Brown M.W."/>
            <person name="Baldauf S.L."/>
        </authorList>
    </citation>
    <scope>NUCLEOTIDE SEQUENCE [LARGE SCALE GENOMIC DNA]</scope>
    <source>
        <strain evidence="2 3">ATCC MYA-3509</strain>
    </source>
</reference>
<dbReference type="Proteomes" id="UP001431209">
    <property type="component" value="Unassembled WGS sequence"/>
</dbReference>
<dbReference type="AlphaFoldDB" id="A0AAW2Z1C5"/>
<protein>
    <recommendedName>
        <fullName evidence="1">Haem-binding uptake Tiki superfamily ChaN domain-containing protein</fullName>
    </recommendedName>
</protein>
<dbReference type="CDD" id="cd14727">
    <property type="entry name" value="ChanN-like"/>
    <property type="match status" value="1"/>
</dbReference>
<organism evidence="2 3">
    <name type="scientific">Acrasis kona</name>
    <dbReference type="NCBI Taxonomy" id="1008807"/>
    <lineage>
        <taxon>Eukaryota</taxon>
        <taxon>Discoba</taxon>
        <taxon>Heterolobosea</taxon>
        <taxon>Tetramitia</taxon>
        <taxon>Eutetramitia</taxon>
        <taxon>Acrasidae</taxon>
        <taxon>Acrasis</taxon>
    </lineage>
</organism>
<evidence type="ECO:0000259" key="1">
    <source>
        <dbReference type="Pfam" id="PF04187"/>
    </source>
</evidence>
<dbReference type="InterPro" id="IPR007314">
    <property type="entry name" value="Cofac_haem-bd_dom"/>
</dbReference>
<dbReference type="Pfam" id="PF04187">
    <property type="entry name" value="Cofac_haem_bdg"/>
    <property type="match status" value="1"/>
</dbReference>
<dbReference type="EMBL" id="JAOPGA020000874">
    <property type="protein sequence ID" value="KAL0482586.1"/>
    <property type="molecule type" value="Genomic_DNA"/>
</dbReference>
<sequence>MKKFFSRTLAALPVFLDTRSNQWITQTQVNKLMADSSIVFVGEQHDHVLGHKMEFDLLKAFCQESANSRIGLSLEMFERDTQSYVTGYMGLQTTERFFKDFSRPWPNYDTDYRPLVEYIKNSTKNSQVIAANIPRRYASLVANGREHDLSTMPDVEKSYMAEEIFAPKDQYWELFRENFKEWPIEKVERYYRAQCIKDDTMAMSIAQFHKSCQGEPCKVFSVTGSFHVNYHLGTFQRVKLRLPEQKLLLIVVLPWDETKEINRDEFLKLADVVVFVEENKEE</sequence>
<keyword evidence="3" id="KW-1185">Reference proteome</keyword>
<comment type="caution">
    <text evidence="2">The sequence shown here is derived from an EMBL/GenBank/DDBJ whole genome shotgun (WGS) entry which is preliminary data.</text>
</comment>
<evidence type="ECO:0000313" key="3">
    <source>
        <dbReference type="Proteomes" id="UP001431209"/>
    </source>
</evidence>
<evidence type="ECO:0000313" key="2">
    <source>
        <dbReference type="EMBL" id="KAL0482586.1"/>
    </source>
</evidence>
<name>A0AAW2Z1C5_9EUKA</name>
<gene>
    <name evidence="2" type="ORF">AKO1_014295</name>
</gene>
<dbReference type="Gene3D" id="3.40.50.11550">
    <property type="match status" value="1"/>
</dbReference>